<dbReference type="PANTHER" id="PTHR31005">
    <property type="entry name" value="DUF4139 DOMAIN-CONTAINING PROTEIN"/>
    <property type="match status" value="1"/>
</dbReference>
<dbReference type="PANTHER" id="PTHR31005:SF10">
    <property type="entry name" value="DUF4140 DOMAIN-CONTAINING PROTEIN"/>
    <property type="match status" value="1"/>
</dbReference>
<dbReference type="WBParaSite" id="Hba_11926">
    <property type="protein sequence ID" value="Hba_11926"/>
    <property type="gene ID" value="Hba_11926"/>
</dbReference>
<protein>
    <submittedName>
        <fullName evidence="3">DUF4139 domain-containing protein</fullName>
    </submittedName>
</protein>
<dbReference type="AlphaFoldDB" id="A0A1I7X351"/>
<name>A0A1I7X351_HETBA</name>
<evidence type="ECO:0000313" key="3">
    <source>
        <dbReference type="WBParaSite" id="Hba_11926"/>
    </source>
</evidence>
<feature type="coiled-coil region" evidence="1">
    <location>
        <begin position="5"/>
        <end position="32"/>
    </location>
</feature>
<dbReference type="Proteomes" id="UP000095283">
    <property type="component" value="Unplaced"/>
</dbReference>
<keyword evidence="2" id="KW-1185">Reference proteome</keyword>
<evidence type="ECO:0000313" key="2">
    <source>
        <dbReference type="Proteomes" id="UP000095283"/>
    </source>
</evidence>
<keyword evidence="1" id="KW-0175">Coiled coil</keyword>
<sequence length="99" mass="11680">MKSTLRKKQRENDLYSEKIDAIERQIDQLRCGYEYDSVKRNISIIVEMDAPGSVELYVSYQVYCVSWKPAYDIRASTTAEGEQPNTIKALQFYNLEYFY</sequence>
<evidence type="ECO:0000256" key="1">
    <source>
        <dbReference type="SAM" id="Coils"/>
    </source>
</evidence>
<proteinExistence type="predicted"/>
<accession>A0A1I7X351</accession>
<dbReference type="InterPro" id="IPR011935">
    <property type="entry name" value="CHP02231"/>
</dbReference>
<organism evidence="2 3">
    <name type="scientific">Heterorhabditis bacteriophora</name>
    <name type="common">Entomopathogenic nematode worm</name>
    <dbReference type="NCBI Taxonomy" id="37862"/>
    <lineage>
        <taxon>Eukaryota</taxon>
        <taxon>Metazoa</taxon>
        <taxon>Ecdysozoa</taxon>
        <taxon>Nematoda</taxon>
        <taxon>Chromadorea</taxon>
        <taxon>Rhabditida</taxon>
        <taxon>Rhabditina</taxon>
        <taxon>Rhabditomorpha</taxon>
        <taxon>Strongyloidea</taxon>
        <taxon>Heterorhabditidae</taxon>
        <taxon>Heterorhabditis</taxon>
    </lineage>
</organism>
<reference evidence="3" key="1">
    <citation type="submission" date="2016-11" db="UniProtKB">
        <authorList>
            <consortium name="WormBaseParasite"/>
        </authorList>
    </citation>
    <scope>IDENTIFICATION</scope>
</reference>